<dbReference type="SMART" id="SM00421">
    <property type="entry name" value="HTH_LUXR"/>
    <property type="match status" value="1"/>
</dbReference>
<feature type="region of interest" description="Disordered" evidence="4">
    <location>
        <begin position="1"/>
        <end position="24"/>
    </location>
</feature>
<feature type="domain" description="HTH luxR-type" evidence="5">
    <location>
        <begin position="24"/>
        <end position="89"/>
    </location>
</feature>
<evidence type="ECO:0000313" key="6">
    <source>
        <dbReference type="EMBL" id="MER6977769.1"/>
    </source>
</evidence>
<dbReference type="PROSITE" id="PS50043">
    <property type="entry name" value="HTH_LUXR_2"/>
    <property type="match status" value="1"/>
</dbReference>
<dbReference type="Proteomes" id="UP001458415">
    <property type="component" value="Unassembled WGS sequence"/>
</dbReference>
<reference evidence="6 7" key="1">
    <citation type="submission" date="2024-06" db="EMBL/GenBank/DDBJ databases">
        <title>The Natural Products Discovery Center: Release of the First 8490 Sequenced Strains for Exploring Actinobacteria Biosynthetic Diversity.</title>
        <authorList>
            <person name="Kalkreuter E."/>
            <person name="Kautsar S.A."/>
            <person name="Yang D."/>
            <person name="Bader C.D."/>
            <person name="Teijaro C.N."/>
            <person name="Fluegel L."/>
            <person name="Davis C.M."/>
            <person name="Simpson J.R."/>
            <person name="Lauterbach L."/>
            <person name="Steele A.D."/>
            <person name="Gui C."/>
            <person name="Meng S."/>
            <person name="Li G."/>
            <person name="Viehrig K."/>
            <person name="Ye F."/>
            <person name="Su P."/>
            <person name="Kiefer A.F."/>
            <person name="Nichols A."/>
            <person name="Cepeda A.J."/>
            <person name="Yan W."/>
            <person name="Fan B."/>
            <person name="Jiang Y."/>
            <person name="Adhikari A."/>
            <person name="Zheng C.-J."/>
            <person name="Schuster L."/>
            <person name="Cowan T.M."/>
            <person name="Smanski M.J."/>
            <person name="Chevrette M.G."/>
            <person name="De Carvalho L.P.S."/>
            <person name="Shen B."/>
        </authorList>
    </citation>
    <scope>NUCLEOTIDE SEQUENCE [LARGE SCALE GENOMIC DNA]</scope>
    <source>
        <strain evidence="6 7">NPDC000634</strain>
    </source>
</reference>
<gene>
    <name evidence="6" type="ORF">ABT317_12290</name>
</gene>
<dbReference type="PANTHER" id="PTHR44688:SF16">
    <property type="entry name" value="DNA-BINDING TRANSCRIPTIONAL ACTIVATOR DEVR_DOSR"/>
    <property type="match status" value="1"/>
</dbReference>
<dbReference type="PRINTS" id="PR00038">
    <property type="entry name" value="HTHLUXR"/>
</dbReference>
<comment type="caution">
    <text evidence="6">The sequence shown here is derived from an EMBL/GenBank/DDBJ whole genome shotgun (WGS) entry which is preliminary data.</text>
</comment>
<feature type="compositionally biased region" description="Basic residues" evidence="4">
    <location>
        <begin position="1"/>
        <end position="20"/>
    </location>
</feature>
<dbReference type="InterPro" id="IPR016032">
    <property type="entry name" value="Sig_transdc_resp-reg_C-effctor"/>
</dbReference>
<evidence type="ECO:0000256" key="2">
    <source>
        <dbReference type="ARBA" id="ARBA00023125"/>
    </source>
</evidence>
<dbReference type="InterPro" id="IPR036388">
    <property type="entry name" value="WH-like_DNA-bd_sf"/>
</dbReference>
<dbReference type="PANTHER" id="PTHR44688">
    <property type="entry name" value="DNA-BINDING TRANSCRIPTIONAL ACTIVATOR DEVR_DOSR"/>
    <property type="match status" value="1"/>
</dbReference>
<evidence type="ECO:0000259" key="5">
    <source>
        <dbReference type="PROSITE" id="PS50043"/>
    </source>
</evidence>
<dbReference type="SUPFAM" id="SSF46894">
    <property type="entry name" value="C-terminal effector domain of the bipartite response regulators"/>
    <property type="match status" value="1"/>
</dbReference>
<evidence type="ECO:0000256" key="1">
    <source>
        <dbReference type="ARBA" id="ARBA00023015"/>
    </source>
</evidence>
<accession>A0ABV1W0Q1</accession>
<dbReference type="EMBL" id="JBEPCU010000158">
    <property type="protein sequence ID" value="MER6977769.1"/>
    <property type="molecule type" value="Genomic_DNA"/>
</dbReference>
<evidence type="ECO:0000256" key="4">
    <source>
        <dbReference type="SAM" id="MobiDB-lite"/>
    </source>
</evidence>
<sequence>DAARVRRRPRALGSPRRRATSKGSVTMWPELTASEVALIRLVAQGLTNRQTAERLAVAPHTVSSDLRHAFTELGITSRIELARLVDAREHRE</sequence>
<proteinExistence type="predicted"/>
<keyword evidence="3" id="KW-0804">Transcription</keyword>
<protein>
    <submittedName>
        <fullName evidence="6">Helix-turn-helix transcriptional regulator</fullName>
    </submittedName>
</protein>
<keyword evidence="7" id="KW-1185">Reference proteome</keyword>
<dbReference type="Gene3D" id="1.10.10.10">
    <property type="entry name" value="Winged helix-like DNA-binding domain superfamily/Winged helix DNA-binding domain"/>
    <property type="match status" value="1"/>
</dbReference>
<evidence type="ECO:0000313" key="7">
    <source>
        <dbReference type="Proteomes" id="UP001458415"/>
    </source>
</evidence>
<keyword evidence="2" id="KW-0238">DNA-binding</keyword>
<organism evidence="6 7">
    <name type="scientific">Streptomyces carpinensis</name>
    <dbReference type="NCBI Taxonomy" id="66369"/>
    <lineage>
        <taxon>Bacteria</taxon>
        <taxon>Bacillati</taxon>
        <taxon>Actinomycetota</taxon>
        <taxon>Actinomycetes</taxon>
        <taxon>Kitasatosporales</taxon>
        <taxon>Streptomycetaceae</taxon>
        <taxon>Streptomyces</taxon>
    </lineage>
</organism>
<dbReference type="Pfam" id="PF00196">
    <property type="entry name" value="GerE"/>
    <property type="match status" value="1"/>
</dbReference>
<feature type="non-terminal residue" evidence="6">
    <location>
        <position position="1"/>
    </location>
</feature>
<dbReference type="InterPro" id="IPR000792">
    <property type="entry name" value="Tscrpt_reg_LuxR_C"/>
</dbReference>
<keyword evidence="1" id="KW-0805">Transcription regulation</keyword>
<evidence type="ECO:0000256" key="3">
    <source>
        <dbReference type="ARBA" id="ARBA00023163"/>
    </source>
</evidence>
<name>A0ABV1W0Q1_9ACTN</name>